<dbReference type="RefSeq" id="WP_093372360.1">
    <property type="nucleotide sequence ID" value="NZ_FOQA01000006.1"/>
</dbReference>
<keyword evidence="2" id="KW-0808">Transferase</keyword>
<dbReference type="STRING" id="69895.SAMN05192551_10646"/>
<dbReference type="InterPro" id="IPR019896">
    <property type="entry name" value="Polysacch_pyruvyl_Trfase_CsaB"/>
</dbReference>
<dbReference type="EMBL" id="FOQA01000006">
    <property type="protein sequence ID" value="SFI07577.1"/>
    <property type="molecule type" value="Genomic_DNA"/>
</dbReference>
<dbReference type="PANTHER" id="PTHR36836">
    <property type="entry name" value="COLANIC ACID BIOSYNTHESIS PROTEIN WCAK"/>
    <property type="match status" value="1"/>
</dbReference>
<gene>
    <name evidence="2" type="ORF">SAMN05192551_10646</name>
</gene>
<dbReference type="InterPro" id="IPR007345">
    <property type="entry name" value="Polysacch_pyruvyl_Trfase"/>
</dbReference>
<dbReference type="PANTHER" id="PTHR36836:SF1">
    <property type="entry name" value="COLANIC ACID BIOSYNTHESIS PROTEIN WCAK"/>
    <property type="match status" value="1"/>
</dbReference>
<evidence type="ECO:0000259" key="1">
    <source>
        <dbReference type="Pfam" id="PF04230"/>
    </source>
</evidence>
<dbReference type="SUPFAM" id="SSF53756">
    <property type="entry name" value="UDP-Glycosyltransferase/glycogen phosphorylase"/>
    <property type="match status" value="1"/>
</dbReference>
<dbReference type="AlphaFoldDB" id="A0A1I3F8Q4"/>
<dbReference type="GO" id="GO:0016740">
    <property type="term" value="F:transferase activity"/>
    <property type="evidence" value="ECO:0007669"/>
    <property type="project" value="UniProtKB-KW"/>
</dbReference>
<protein>
    <submittedName>
        <fullName evidence="2">Polysaccharide pyruvyl transferase CsaB</fullName>
    </submittedName>
</protein>
<dbReference type="NCBIfam" id="TIGR03609">
    <property type="entry name" value="S_layer_CsaB"/>
    <property type="match status" value="1"/>
</dbReference>
<dbReference type="OrthoDB" id="3199616at2"/>
<reference evidence="3" key="1">
    <citation type="submission" date="2016-10" db="EMBL/GenBank/DDBJ databases">
        <authorList>
            <person name="Varghese N."/>
            <person name="Submissions S."/>
        </authorList>
    </citation>
    <scope>NUCLEOTIDE SEQUENCE [LARGE SCALE GENOMIC DNA]</scope>
    <source>
        <strain evidence="3">Z-7934</strain>
    </source>
</reference>
<name>A0A1I3F8Q4_9FIRM</name>
<evidence type="ECO:0000313" key="2">
    <source>
        <dbReference type="EMBL" id="SFI07577.1"/>
    </source>
</evidence>
<organism evidence="2 3">
    <name type="scientific">Tindallia magadiensis</name>
    <dbReference type="NCBI Taxonomy" id="69895"/>
    <lineage>
        <taxon>Bacteria</taxon>
        <taxon>Bacillati</taxon>
        <taxon>Bacillota</taxon>
        <taxon>Clostridia</taxon>
        <taxon>Peptostreptococcales</taxon>
        <taxon>Tindalliaceae</taxon>
        <taxon>Tindallia</taxon>
    </lineage>
</organism>
<sequence length="357" mass="40245">MKRIFMFGYYGFNNIGDEAILEAIVASFRAEMPGIQLAALSYNAIETEKRYKIEAVSRNRFWQVVKKIYQSDVVMSGGGSILQDITSSRSLLYYLGIILLAKMAGKKVVFYGNGFGPINRPFNKWLAKVIINKVDLITLRDNESKKVMESLGVSKPITVTADAAFNLESIESEENLSFKEPVVGISIRNWKGKENYCRIIALCADQLVKRGYRILFLPMHHPSDIRISEEVASMMESPSMILDHPMKPREMIAQMSKLNFLIGMRLHSLIFAAIAGVPMVGLSYESKVSSFLNQVGQPCAGDVESLTEQEIMESIALLIKEQESYVANLIETKKKLSIKALKNAKMLREFMDKGEKW</sequence>
<feature type="domain" description="Polysaccharide pyruvyl transferase" evidence="1">
    <location>
        <begin position="14"/>
        <end position="286"/>
    </location>
</feature>
<dbReference type="Pfam" id="PF04230">
    <property type="entry name" value="PS_pyruv_trans"/>
    <property type="match status" value="1"/>
</dbReference>
<evidence type="ECO:0000313" key="3">
    <source>
        <dbReference type="Proteomes" id="UP000199287"/>
    </source>
</evidence>
<accession>A0A1I3F8Q4</accession>
<dbReference type="Gene3D" id="3.40.50.2000">
    <property type="entry name" value="Glycogen Phosphorylase B"/>
    <property type="match status" value="1"/>
</dbReference>
<keyword evidence="3" id="KW-1185">Reference proteome</keyword>
<proteinExistence type="predicted"/>
<dbReference type="Proteomes" id="UP000199287">
    <property type="component" value="Unassembled WGS sequence"/>
</dbReference>